<feature type="region of interest" description="Disordered" evidence="1">
    <location>
        <begin position="1"/>
        <end position="20"/>
    </location>
</feature>
<evidence type="ECO:0000313" key="2">
    <source>
        <dbReference type="EMBL" id="KIL57947.1"/>
    </source>
</evidence>
<evidence type="ECO:0000256" key="1">
    <source>
        <dbReference type="SAM" id="MobiDB-lite"/>
    </source>
</evidence>
<reference evidence="2 3" key="1">
    <citation type="submission" date="2014-04" db="EMBL/GenBank/DDBJ databases">
        <title>Evolutionary Origins and Diversification of the Mycorrhizal Mutualists.</title>
        <authorList>
            <consortium name="DOE Joint Genome Institute"/>
            <consortium name="Mycorrhizal Genomics Consortium"/>
            <person name="Kohler A."/>
            <person name="Kuo A."/>
            <person name="Nagy L.G."/>
            <person name="Floudas D."/>
            <person name="Copeland A."/>
            <person name="Barry K.W."/>
            <person name="Cichocki N."/>
            <person name="Veneault-Fourrey C."/>
            <person name="LaButti K."/>
            <person name="Lindquist E.A."/>
            <person name="Lipzen A."/>
            <person name="Lundell T."/>
            <person name="Morin E."/>
            <person name="Murat C."/>
            <person name="Riley R."/>
            <person name="Ohm R."/>
            <person name="Sun H."/>
            <person name="Tunlid A."/>
            <person name="Henrissat B."/>
            <person name="Grigoriev I.V."/>
            <person name="Hibbett D.S."/>
            <person name="Martin F."/>
        </authorList>
    </citation>
    <scope>NUCLEOTIDE SEQUENCE [LARGE SCALE GENOMIC DNA]</scope>
    <source>
        <strain evidence="2 3">Koide BX008</strain>
    </source>
</reference>
<proteinExistence type="predicted"/>
<dbReference type="Proteomes" id="UP000054549">
    <property type="component" value="Unassembled WGS sequence"/>
</dbReference>
<name>A0A0C2W9Q6_AMAMK</name>
<gene>
    <name evidence="2" type="ORF">M378DRAFT_15906</name>
</gene>
<dbReference type="HOGENOM" id="CLU_2412759_0_0_1"/>
<dbReference type="AlphaFoldDB" id="A0A0C2W9Q6"/>
<dbReference type="InParanoid" id="A0A0C2W9Q6"/>
<keyword evidence="3" id="KW-1185">Reference proteome</keyword>
<organism evidence="2 3">
    <name type="scientific">Amanita muscaria (strain Koide BX008)</name>
    <dbReference type="NCBI Taxonomy" id="946122"/>
    <lineage>
        <taxon>Eukaryota</taxon>
        <taxon>Fungi</taxon>
        <taxon>Dikarya</taxon>
        <taxon>Basidiomycota</taxon>
        <taxon>Agaricomycotina</taxon>
        <taxon>Agaricomycetes</taxon>
        <taxon>Agaricomycetidae</taxon>
        <taxon>Agaricales</taxon>
        <taxon>Pluteineae</taxon>
        <taxon>Amanitaceae</taxon>
        <taxon>Amanita</taxon>
    </lineage>
</organism>
<feature type="compositionally biased region" description="Polar residues" evidence="1">
    <location>
        <begin position="1"/>
        <end position="13"/>
    </location>
</feature>
<accession>A0A0C2W9Q6</accession>
<protein>
    <submittedName>
        <fullName evidence="2">Uncharacterized protein</fullName>
    </submittedName>
</protein>
<dbReference type="EMBL" id="KN818352">
    <property type="protein sequence ID" value="KIL57947.1"/>
    <property type="molecule type" value="Genomic_DNA"/>
</dbReference>
<dbReference type="OrthoDB" id="1911379at2759"/>
<evidence type="ECO:0000313" key="3">
    <source>
        <dbReference type="Proteomes" id="UP000054549"/>
    </source>
</evidence>
<sequence>MFTNVSSNTQQPVSKKLIPQTVAKTRIPQYEANKIPQYEANKIPQYKADKIPQFEANKIPQYKANKIPQYKAIQIQWKDEVDVPDSPDPTGY</sequence>